<feature type="domain" description="Tyr recombinase" evidence="2">
    <location>
        <begin position="1"/>
        <end position="177"/>
    </location>
</feature>
<gene>
    <name evidence="3" type="ORF">SAMEA3375112_01972</name>
</gene>
<reference evidence="3 4" key="1">
    <citation type="submission" date="2017-02" db="EMBL/GenBank/DDBJ databases">
        <authorList>
            <consortium name="Pathogen Informatics"/>
        </authorList>
    </citation>
    <scope>NUCLEOTIDE SEQUENCE [LARGE SCALE GENOMIC DNA]</scope>
    <source>
        <strain evidence="3 4">VRECD0157</strain>
    </source>
</reference>
<dbReference type="PROSITE" id="PS51898">
    <property type="entry name" value="TYR_RECOMBINASE"/>
    <property type="match status" value="1"/>
</dbReference>
<dbReference type="EMBL" id="FUPS01000006">
    <property type="protein sequence ID" value="SJS39504.1"/>
    <property type="molecule type" value="Genomic_DNA"/>
</dbReference>
<dbReference type="SUPFAM" id="SSF56349">
    <property type="entry name" value="DNA breaking-rejoining enzymes"/>
    <property type="match status" value="1"/>
</dbReference>
<evidence type="ECO:0000313" key="3">
    <source>
        <dbReference type="EMBL" id="SJS39504.1"/>
    </source>
</evidence>
<proteinExistence type="predicted"/>
<dbReference type="InterPro" id="IPR002104">
    <property type="entry name" value="Integrase_catalytic"/>
</dbReference>
<dbReference type="CDD" id="cd01192">
    <property type="entry name" value="INT_C_like_3"/>
    <property type="match status" value="1"/>
</dbReference>
<dbReference type="AlphaFoldDB" id="A0A9X8RJ03"/>
<dbReference type="Gene3D" id="1.10.443.10">
    <property type="entry name" value="Intergrase catalytic core"/>
    <property type="match status" value="1"/>
</dbReference>
<name>A0A9X8RJ03_CLODI</name>
<dbReference type="GO" id="GO:0006310">
    <property type="term" value="P:DNA recombination"/>
    <property type="evidence" value="ECO:0007669"/>
    <property type="project" value="UniProtKB-KW"/>
</dbReference>
<protein>
    <submittedName>
        <fullName evidence="3">Site-specific tyrosine recombinase XerC</fullName>
    </submittedName>
</protein>
<dbReference type="GO" id="GO:0003677">
    <property type="term" value="F:DNA binding"/>
    <property type="evidence" value="ECO:0007669"/>
    <property type="project" value="InterPro"/>
</dbReference>
<dbReference type="InterPro" id="IPR013762">
    <property type="entry name" value="Integrase-like_cat_sf"/>
</dbReference>
<dbReference type="Proteomes" id="UP000189137">
    <property type="component" value="Unassembled WGS sequence"/>
</dbReference>
<keyword evidence="1" id="KW-0233">DNA recombination</keyword>
<evidence type="ECO:0000256" key="1">
    <source>
        <dbReference type="ARBA" id="ARBA00023172"/>
    </source>
</evidence>
<dbReference type="RefSeq" id="WP_021379009.1">
    <property type="nucleotide sequence ID" value="NZ_BIUU01000043.1"/>
</dbReference>
<dbReference type="InterPro" id="IPR011010">
    <property type="entry name" value="DNA_brk_join_enz"/>
</dbReference>
<comment type="caution">
    <text evidence="3">The sequence shown here is derived from an EMBL/GenBank/DDBJ whole genome shotgun (WGS) entry which is preliminary data.</text>
</comment>
<dbReference type="PANTHER" id="PTHR30349:SF82">
    <property type="entry name" value="INTEGRASE_RECOMBINASE YOEC-RELATED"/>
    <property type="match status" value="1"/>
</dbReference>
<organism evidence="3 4">
    <name type="scientific">Clostridioides difficile</name>
    <name type="common">Peptoclostridium difficile</name>
    <dbReference type="NCBI Taxonomy" id="1496"/>
    <lineage>
        <taxon>Bacteria</taxon>
        <taxon>Bacillati</taxon>
        <taxon>Bacillota</taxon>
        <taxon>Clostridia</taxon>
        <taxon>Peptostreptococcales</taxon>
        <taxon>Peptostreptococcaceae</taxon>
        <taxon>Clostridioides</taxon>
    </lineage>
</organism>
<dbReference type="GO" id="GO:0015074">
    <property type="term" value="P:DNA integration"/>
    <property type="evidence" value="ECO:0007669"/>
    <property type="project" value="InterPro"/>
</dbReference>
<evidence type="ECO:0000313" key="4">
    <source>
        <dbReference type="Proteomes" id="UP000189137"/>
    </source>
</evidence>
<evidence type="ECO:0000259" key="2">
    <source>
        <dbReference type="PROSITE" id="PS51898"/>
    </source>
</evidence>
<dbReference type="InterPro" id="IPR050090">
    <property type="entry name" value="Tyrosine_recombinase_XerCD"/>
</dbReference>
<accession>A0A9X8RJ03</accession>
<sequence>MNFVEPIRDLEKLESICAYLEETNMRNNVLFSMGIYTGLRVGDILKLRIKDVHDKRFITLKESKTGKTKPIEVNPILRRILKEYTKDKNQNEFLIKSREQTNKAISRVMAYKIIREVGEMFGIDNLGTHTMRKTFGYHYYKRTHDVVTLQKLFNHSSATITLRYIGIEQDDLNKAYRNIKYF</sequence>
<dbReference type="PANTHER" id="PTHR30349">
    <property type="entry name" value="PHAGE INTEGRASE-RELATED"/>
    <property type="match status" value="1"/>
</dbReference>
<dbReference type="Pfam" id="PF00589">
    <property type="entry name" value="Phage_integrase"/>
    <property type="match status" value="1"/>
</dbReference>